<sequence length="333" mass="36899">MSREGSLADQLLEVEGLAKHFRGGGNWINRGGDSIRAVDGVSFSVGEGETFALVGESGCGKTTVAKMILLLERPTWGTIKFQGEDVSRFRGSGLREYKRLVQAVFQDPYSSLNPRMQVLDIIGEPLRVHQKLRGRNLRMRVGELLENVGLNPVTATFFPHQFSGGQRQRIAIARALALRPNLIVLDEPVSGLDVSIRAQILNLLVQLQRDLGLSYLLISHDLAIVEHMSHRVGVMYVGKMVELATRDEFYGNTLHPYSNALLASVPQPDPDIPMGTTITGEVASPINPPSGCRFHTRCPIYLETDMCREVEPEWREVLTDHLTACHKVEPAVV</sequence>
<dbReference type="InterPro" id="IPR050319">
    <property type="entry name" value="ABC_transp_ATP-bind"/>
</dbReference>
<evidence type="ECO:0000256" key="2">
    <source>
        <dbReference type="ARBA" id="ARBA00022448"/>
    </source>
</evidence>
<keyword evidence="2" id="KW-0813">Transport</keyword>
<dbReference type="Proteomes" id="UP001174909">
    <property type="component" value="Unassembled WGS sequence"/>
</dbReference>
<keyword evidence="7" id="KW-1185">Reference proteome</keyword>
<dbReference type="InterPro" id="IPR013563">
    <property type="entry name" value="Oligopep_ABC_C"/>
</dbReference>
<feature type="domain" description="ABC transporter" evidence="5">
    <location>
        <begin position="12"/>
        <end position="262"/>
    </location>
</feature>
<gene>
    <name evidence="6" type="ORF">GBAR_LOCUS30252</name>
</gene>
<dbReference type="GO" id="GO:0055085">
    <property type="term" value="P:transmembrane transport"/>
    <property type="evidence" value="ECO:0007669"/>
    <property type="project" value="UniProtKB-ARBA"/>
</dbReference>
<protein>
    <submittedName>
        <fullName evidence="6">Oligopeptide transport ATP-binding protein AppF</fullName>
    </submittedName>
</protein>
<evidence type="ECO:0000256" key="1">
    <source>
        <dbReference type="ARBA" id="ARBA00005417"/>
    </source>
</evidence>
<dbReference type="PROSITE" id="PS00211">
    <property type="entry name" value="ABC_TRANSPORTER_1"/>
    <property type="match status" value="1"/>
</dbReference>
<keyword evidence="4 6" id="KW-0067">ATP-binding</keyword>
<dbReference type="Pfam" id="PF00005">
    <property type="entry name" value="ABC_tran"/>
    <property type="match status" value="1"/>
</dbReference>
<dbReference type="GO" id="GO:0005524">
    <property type="term" value="F:ATP binding"/>
    <property type="evidence" value="ECO:0007669"/>
    <property type="project" value="UniProtKB-KW"/>
</dbReference>
<dbReference type="SMART" id="SM00382">
    <property type="entry name" value="AAA"/>
    <property type="match status" value="1"/>
</dbReference>
<dbReference type="InterPro" id="IPR003593">
    <property type="entry name" value="AAA+_ATPase"/>
</dbReference>
<dbReference type="PROSITE" id="PS50893">
    <property type="entry name" value="ABC_TRANSPORTER_2"/>
    <property type="match status" value="1"/>
</dbReference>
<proteinExistence type="inferred from homology"/>
<organism evidence="6 7">
    <name type="scientific">Geodia barretti</name>
    <name type="common">Barrett's horny sponge</name>
    <dbReference type="NCBI Taxonomy" id="519541"/>
    <lineage>
        <taxon>Eukaryota</taxon>
        <taxon>Metazoa</taxon>
        <taxon>Porifera</taxon>
        <taxon>Demospongiae</taxon>
        <taxon>Heteroscleromorpha</taxon>
        <taxon>Tetractinellida</taxon>
        <taxon>Astrophorina</taxon>
        <taxon>Geodiidae</taxon>
        <taxon>Geodia</taxon>
    </lineage>
</organism>
<evidence type="ECO:0000313" key="7">
    <source>
        <dbReference type="Proteomes" id="UP001174909"/>
    </source>
</evidence>
<dbReference type="SUPFAM" id="SSF52540">
    <property type="entry name" value="P-loop containing nucleoside triphosphate hydrolases"/>
    <property type="match status" value="1"/>
</dbReference>
<comment type="caution">
    <text evidence="6">The sequence shown here is derived from an EMBL/GenBank/DDBJ whole genome shotgun (WGS) entry which is preliminary data.</text>
</comment>
<dbReference type="InterPro" id="IPR027417">
    <property type="entry name" value="P-loop_NTPase"/>
</dbReference>
<accession>A0AA35XL67</accession>
<evidence type="ECO:0000256" key="3">
    <source>
        <dbReference type="ARBA" id="ARBA00022741"/>
    </source>
</evidence>
<dbReference type="AlphaFoldDB" id="A0AA35XL67"/>
<comment type="similarity">
    <text evidence="1">Belongs to the ABC transporter superfamily.</text>
</comment>
<dbReference type="PANTHER" id="PTHR43776">
    <property type="entry name" value="TRANSPORT ATP-BINDING PROTEIN"/>
    <property type="match status" value="1"/>
</dbReference>
<dbReference type="GO" id="GO:0015833">
    <property type="term" value="P:peptide transport"/>
    <property type="evidence" value="ECO:0007669"/>
    <property type="project" value="InterPro"/>
</dbReference>
<dbReference type="PANTHER" id="PTHR43776:SF7">
    <property type="entry name" value="D,D-DIPEPTIDE TRANSPORT ATP-BINDING PROTEIN DDPF-RELATED"/>
    <property type="match status" value="1"/>
</dbReference>
<evidence type="ECO:0000256" key="4">
    <source>
        <dbReference type="ARBA" id="ARBA00022840"/>
    </source>
</evidence>
<dbReference type="InterPro" id="IPR003439">
    <property type="entry name" value="ABC_transporter-like_ATP-bd"/>
</dbReference>
<dbReference type="CDD" id="cd03257">
    <property type="entry name" value="ABC_NikE_OppD_transporters"/>
    <property type="match status" value="1"/>
</dbReference>
<dbReference type="GO" id="GO:0016887">
    <property type="term" value="F:ATP hydrolysis activity"/>
    <property type="evidence" value="ECO:0007669"/>
    <property type="project" value="InterPro"/>
</dbReference>
<evidence type="ECO:0000313" key="6">
    <source>
        <dbReference type="EMBL" id="CAI8055392.1"/>
    </source>
</evidence>
<name>A0AA35XL67_GEOBA</name>
<dbReference type="InterPro" id="IPR017871">
    <property type="entry name" value="ABC_transporter-like_CS"/>
</dbReference>
<dbReference type="NCBIfam" id="TIGR01727">
    <property type="entry name" value="oligo_HPY"/>
    <property type="match status" value="1"/>
</dbReference>
<dbReference type="Pfam" id="PF08352">
    <property type="entry name" value="oligo_HPY"/>
    <property type="match status" value="1"/>
</dbReference>
<dbReference type="Gene3D" id="3.40.50.300">
    <property type="entry name" value="P-loop containing nucleotide triphosphate hydrolases"/>
    <property type="match status" value="1"/>
</dbReference>
<keyword evidence="3" id="KW-0547">Nucleotide-binding</keyword>
<dbReference type="EMBL" id="CASHTH010004276">
    <property type="protein sequence ID" value="CAI8055392.1"/>
    <property type="molecule type" value="Genomic_DNA"/>
</dbReference>
<reference evidence="6" key="1">
    <citation type="submission" date="2023-03" db="EMBL/GenBank/DDBJ databases">
        <authorList>
            <person name="Steffen K."/>
            <person name="Cardenas P."/>
        </authorList>
    </citation>
    <scope>NUCLEOTIDE SEQUENCE</scope>
</reference>
<dbReference type="FunFam" id="3.40.50.300:FF:000016">
    <property type="entry name" value="Oligopeptide ABC transporter ATP-binding component"/>
    <property type="match status" value="1"/>
</dbReference>
<evidence type="ECO:0000259" key="5">
    <source>
        <dbReference type="PROSITE" id="PS50893"/>
    </source>
</evidence>